<keyword evidence="3" id="KW-1185">Reference proteome</keyword>
<dbReference type="RefSeq" id="WP_093942717.1">
    <property type="nucleotide sequence ID" value="NZ_CP022521.1"/>
</dbReference>
<proteinExistence type="predicted"/>
<reference evidence="2 3" key="1">
    <citation type="submission" date="2017-07" db="EMBL/GenBank/DDBJ databases">
        <title>Complete genome sequence of Actinoalloteichus hoggarensis DSM 45943, type strain of Actinoalloteichus hoggarensis.</title>
        <authorList>
            <person name="Ruckert C."/>
            <person name="Nouioui I."/>
            <person name="Willmese J."/>
            <person name="van Wezel G."/>
            <person name="Klenk H.-P."/>
            <person name="Kalinowski J."/>
            <person name="Zotchev S.B."/>
        </authorList>
    </citation>
    <scope>NUCLEOTIDE SEQUENCE [LARGE SCALE GENOMIC DNA]</scope>
    <source>
        <strain evidence="2 3">DSM 45943</strain>
    </source>
</reference>
<feature type="compositionally biased region" description="Acidic residues" evidence="1">
    <location>
        <begin position="85"/>
        <end position="99"/>
    </location>
</feature>
<evidence type="ECO:0000313" key="3">
    <source>
        <dbReference type="Proteomes" id="UP000204221"/>
    </source>
</evidence>
<name>A0A221W6L7_9PSEU</name>
<dbReference type="OrthoDB" id="3623544at2"/>
<evidence type="ECO:0000313" key="2">
    <source>
        <dbReference type="EMBL" id="ASO21610.1"/>
    </source>
</evidence>
<gene>
    <name evidence="2" type="ORF">AHOG_19960</name>
</gene>
<dbReference type="AlphaFoldDB" id="A0A221W6L7"/>
<dbReference type="KEGG" id="ahg:AHOG_19960"/>
<dbReference type="InterPro" id="IPR036388">
    <property type="entry name" value="WH-like_DNA-bd_sf"/>
</dbReference>
<feature type="region of interest" description="Disordered" evidence="1">
    <location>
        <begin position="59"/>
        <end position="117"/>
    </location>
</feature>
<protein>
    <submittedName>
        <fullName evidence="2">MarR family protein</fullName>
    </submittedName>
</protein>
<sequence>MPDITNTTRLHAVPGGRRTDAEDRLWKALHDNPGSTAADLAATAVIGRSTATKILAAWDKEGSATRTSGIATGGRRPADRWSITDTDETTDAEADVDGDQDPHGDESIPSTGDATPVRLAVVPDTPTDTAVAPDPIEDVVADIAGEQPASPTSATSAQTSPTGRLAKGALQGLVEDYLAAHPGESVGPSQLGKRLGRSGGAVANALERLVTAGYAVRVADNPRRYQIADGDDTPDGVIPN</sequence>
<dbReference type="EMBL" id="CP022521">
    <property type="protein sequence ID" value="ASO21610.1"/>
    <property type="molecule type" value="Genomic_DNA"/>
</dbReference>
<dbReference type="Gene3D" id="1.10.10.10">
    <property type="entry name" value="Winged helix-like DNA-binding domain superfamily/Winged helix DNA-binding domain"/>
    <property type="match status" value="1"/>
</dbReference>
<dbReference type="InterPro" id="IPR036390">
    <property type="entry name" value="WH_DNA-bd_sf"/>
</dbReference>
<dbReference type="SUPFAM" id="SSF46785">
    <property type="entry name" value="Winged helix' DNA-binding domain"/>
    <property type="match status" value="1"/>
</dbReference>
<evidence type="ECO:0000256" key="1">
    <source>
        <dbReference type="SAM" id="MobiDB-lite"/>
    </source>
</evidence>
<accession>A0A221W6L7</accession>
<organism evidence="2 3">
    <name type="scientific">Actinoalloteichus hoggarensis</name>
    <dbReference type="NCBI Taxonomy" id="1470176"/>
    <lineage>
        <taxon>Bacteria</taxon>
        <taxon>Bacillati</taxon>
        <taxon>Actinomycetota</taxon>
        <taxon>Actinomycetes</taxon>
        <taxon>Pseudonocardiales</taxon>
        <taxon>Pseudonocardiaceae</taxon>
        <taxon>Actinoalloteichus</taxon>
    </lineage>
</organism>
<dbReference type="Proteomes" id="UP000204221">
    <property type="component" value="Chromosome"/>
</dbReference>